<dbReference type="GO" id="GO:0140359">
    <property type="term" value="F:ABC-type transporter activity"/>
    <property type="evidence" value="ECO:0007669"/>
    <property type="project" value="InterPro"/>
</dbReference>
<gene>
    <name evidence="11" type="primary">cysA_6</name>
    <name evidence="11" type="ORF">GALL_162650</name>
</gene>
<keyword evidence="2" id="KW-1003">Cell membrane</keyword>
<dbReference type="InterPro" id="IPR003439">
    <property type="entry name" value="ABC_transporter-like_ATP-bd"/>
</dbReference>
<reference evidence="11" key="1">
    <citation type="submission" date="2016-10" db="EMBL/GenBank/DDBJ databases">
        <title>Sequence of Gallionella enrichment culture.</title>
        <authorList>
            <person name="Poehlein A."/>
            <person name="Muehling M."/>
            <person name="Daniel R."/>
        </authorList>
    </citation>
    <scope>NUCLEOTIDE SEQUENCE</scope>
</reference>
<evidence type="ECO:0000313" key="11">
    <source>
        <dbReference type="EMBL" id="OIR01763.1"/>
    </source>
</evidence>
<dbReference type="InterPro" id="IPR050334">
    <property type="entry name" value="Molybdenum_import_ModC"/>
</dbReference>
<evidence type="ECO:0000256" key="2">
    <source>
        <dbReference type="ARBA" id="ARBA00022475"/>
    </source>
</evidence>
<dbReference type="EC" id="3.6.3.25" evidence="11"/>
<dbReference type="GO" id="GO:0016020">
    <property type="term" value="C:membrane"/>
    <property type="evidence" value="ECO:0007669"/>
    <property type="project" value="InterPro"/>
</dbReference>
<dbReference type="SMART" id="SM00382">
    <property type="entry name" value="AAA"/>
    <property type="match status" value="1"/>
</dbReference>
<accession>A0A1J5S188</accession>
<dbReference type="Pfam" id="PF03459">
    <property type="entry name" value="TOBE"/>
    <property type="match status" value="1"/>
</dbReference>
<dbReference type="Pfam" id="PF00005">
    <property type="entry name" value="ABC_tran"/>
    <property type="match status" value="1"/>
</dbReference>
<dbReference type="GO" id="GO:0005524">
    <property type="term" value="F:ATP binding"/>
    <property type="evidence" value="ECO:0007669"/>
    <property type="project" value="UniProtKB-KW"/>
</dbReference>
<comment type="caution">
    <text evidence="11">The sequence shown here is derived from an EMBL/GenBank/DDBJ whole genome shotgun (WGS) entry which is preliminary data.</text>
</comment>
<evidence type="ECO:0000259" key="9">
    <source>
        <dbReference type="PROSITE" id="PS50893"/>
    </source>
</evidence>
<evidence type="ECO:0000256" key="8">
    <source>
        <dbReference type="ARBA" id="ARBA00023136"/>
    </source>
</evidence>
<dbReference type="PANTHER" id="PTHR43514">
    <property type="entry name" value="ABC TRANSPORTER I FAMILY MEMBER 10"/>
    <property type="match status" value="1"/>
</dbReference>
<keyword evidence="4" id="KW-0997">Cell inner membrane</keyword>
<dbReference type="NCBIfam" id="TIGR02142">
    <property type="entry name" value="modC_ABC"/>
    <property type="match status" value="1"/>
</dbReference>
<proteinExistence type="predicted"/>
<dbReference type="PROSITE" id="PS00211">
    <property type="entry name" value="ABC_TRANSPORTER_1"/>
    <property type="match status" value="1"/>
</dbReference>
<dbReference type="Gene3D" id="2.40.50.100">
    <property type="match status" value="1"/>
</dbReference>
<dbReference type="PROSITE" id="PS51866">
    <property type="entry name" value="MOP"/>
    <property type="match status" value="1"/>
</dbReference>
<dbReference type="InterPro" id="IPR004606">
    <property type="entry name" value="Mop_domain"/>
</dbReference>
<keyword evidence="1" id="KW-0813">Transport</keyword>
<feature type="domain" description="Mop" evidence="10">
    <location>
        <begin position="295"/>
        <end position="360"/>
    </location>
</feature>
<evidence type="ECO:0000256" key="5">
    <source>
        <dbReference type="ARBA" id="ARBA00022741"/>
    </source>
</evidence>
<keyword evidence="6 11" id="KW-0067">ATP-binding</keyword>
<dbReference type="PANTHER" id="PTHR43514:SF10">
    <property type="entry name" value="MOLYBDENUM IMPORT ATP-BINDING PROTEIN MODC 2"/>
    <property type="match status" value="1"/>
</dbReference>
<dbReference type="InterPro" id="IPR011868">
    <property type="entry name" value="ModC_ABC_ATP-bd"/>
</dbReference>
<keyword evidence="3" id="KW-0500">Molybdenum</keyword>
<evidence type="ECO:0000256" key="7">
    <source>
        <dbReference type="ARBA" id="ARBA00022967"/>
    </source>
</evidence>
<dbReference type="SUPFAM" id="SSF52540">
    <property type="entry name" value="P-loop containing nucleoside triphosphate hydrolases"/>
    <property type="match status" value="1"/>
</dbReference>
<dbReference type="EMBL" id="MLJW01000081">
    <property type="protein sequence ID" value="OIR01763.1"/>
    <property type="molecule type" value="Genomic_DNA"/>
</dbReference>
<sequence length="360" mass="38564">MSPSEGIRARFKLDYSGFALDVDLVLPGRGLIAVFGPSGSGKTTLLRCIAGLQRVADGQLTVNGDTWQDGAHFRPPHRRALGYVFQEASLFPHLTVRGNLDYGMNRVPPAARKVSLDRAIALLGIGGLLGRKPQGLSGGERQRVAIARALLTSPRLLLMDEPLAALDLARKQEIMPYLEALHAELEIPVLYVSHSPDEVGRLADHLVVLDAGRAVASGPMMETLARLDLPIRLGEDAGVVLEGKIAERDESWRLARVDCSGTDFWIRDSGHPVGHAVRVRILARDVSIALSQTADSSILNIVAAEVLEIGDDTHPAQAIVKLKLGASPVLARLTRRSVASLGLVPGSKAYAQIKAVALIA</sequence>
<keyword evidence="5" id="KW-0547">Nucleotide-binding</keyword>
<dbReference type="InterPro" id="IPR008995">
    <property type="entry name" value="Mo/tungstate-bd_C_term_dom"/>
</dbReference>
<dbReference type="PROSITE" id="PS50893">
    <property type="entry name" value="ABC_TRANSPORTER_2"/>
    <property type="match status" value="1"/>
</dbReference>
<dbReference type="GO" id="GO:0016887">
    <property type="term" value="F:ATP hydrolysis activity"/>
    <property type="evidence" value="ECO:0007669"/>
    <property type="project" value="InterPro"/>
</dbReference>
<evidence type="ECO:0000256" key="6">
    <source>
        <dbReference type="ARBA" id="ARBA00022840"/>
    </source>
</evidence>
<organism evidence="11">
    <name type="scientific">mine drainage metagenome</name>
    <dbReference type="NCBI Taxonomy" id="410659"/>
    <lineage>
        <taxon>unclassified sequences</taxon>
        <taxon>metagenomes</taxon>
        <taxon>ecological metagenomes</taxon>
    </lineage>
</organism>
<evidence type="ECO:0000256" key="4">
    <source>
        <dbReference type="ARBA" id="ARBA00022519"/>
    </source>
</evidence>
<feature type="domain" description="ABC transporter" evidence="9">
    <location>
        <begin position="2"/>
        <end position="236"/>
    </location>
</feature>
<protein>
    <submittedName>
        <fullName evidence="11">Sulfate/thiosulfate import ATP-binding protein CysA</fullName>
        <ecNumber evidence="11">3.6.3.25</ecNumber>
    </submittedName>
</protein>
<dbReference type="GO" id="GO:0015098">
    <property type="term" value="F:molybdate ion transmembrane transporter activity"/>
    <property type="evidence" value="ECO:0007669"/>
    <property type="project" value="InterPro"/>
</dbReference>
<evidence type="ECO:0000256" key="3">
    <source>
        <dbReference type="ARBA" id="ARBA00022505"/>
    </source>
</evidence>
<keyword evidence="7" id="KW-1278">Translocase</keyword>
<dbReference type="AlphaFoldDB" id="A0A1J5S188"/>
<dbReference type="InterPro" id="IPR003593">
    <property type="entry name" value="AAA+_ATPase"/>
</dbReference>
<dbReference type="InterPro" id="IPR027417">
    <property type="entry name" value="P-loop_NTPase"/>
</dbReference>
<dbReference type="Gene3D" id="3.40.50.300">
    <property type="entry name" value="P-loop containing nucleotide triphosphate hydrolases"/>
    <property type="match status" value="1"/>
</dbReference>
<evidence type="ECO:0000259" key="10">
    <source>
        <dbReference type="PROSITE" id="PS51866"/>
    </source>
</evidence>
<keyword evidence="8" id="KW-0472">Membrane</keyword>
<dbReference type="InterPro" id="IPR017871">
    <property type="entry name" value="ABC_transporter-like_CS"/>
</dbReference>
<keyword evidence="11" id="KW-0378">Hydrolase</keyword>
<evidence type="ECO:0000256" key="1">
    <source>
        <dbReference type="ARBA" id="ARBA00022448"/>
    </source>
</evidence>
<dbReference type="InterPro" id="IPR005116">
    <property type="entry name" value="Transp-assoc_OB_typ1"/>
</dbReference>
<name>A0A1J5S188_9ZZZZ</name>
<dbReference type="SUPFAM" id="SSF50331">
    <property type="entry name" value="MOP-like"/>
    <property type="match status" value="1"/>
</dbReference>